<gene>
    <name evidence="2" type="ORF">CR938_00155</name>
</gene>
<feature type="region of interest" description="Disordered" evidence="1">
    <location>
        <begin position="73"/>
        <end position="101"/>
    </location>
</feature>
<organism evidence="2 3">
    <name type="scientific">Pseudoxanthomonas taiwanensis</name>
    <dbReference type="NCBI Taxonomy" id="176598"/>
    <lineage>
        <taxon>Bacteria</taxon>
        <taxon>Pseudomonadati</taxon>
        <taxon>Pseudomonadota</taxon>
        <taxon>Gammaproteobacteria</taxon>
        <taxon>Lysobacterales</taxon>
        <taxon>Lysobacteraceae</taxon>
        <taxon>Pseudoxanthomonas</taxon>
    </lineage>
</organism>
<proteinExistence type="predicted"/>
<evidence type="ECO:0000313" key="2">
    <source>
        <dbReference type="EMBL" id="KAF1690926.1"/>
    </source>
</evidence>
<dbReference type="OrthoDB" id="6895359at2"/>
<reference evidence="2" key="1">
    <citation type="submission" date="2017-10" db="EMBL/GenBank/DDBJ databases">
        <title>Whole genome sequencing of members of genus Pseudoxanthomonas.</title>
        <authorList>
            <person name="Kumar S."/>
            <person name="Bansal K."/>
            <person name="Kaur A."/>
            <person name="Patil P."/>
            <person name="Sharma S."/>
            <person name="Patil P.B."/>
        </authorList>
    </citation>
    <scope>NUCLEOTIDE SEQUENCE</scope>
    <source>
        <strain evidence="2">DSM 22914</strain>
    </source>
</reference>
<sequence>MRKRSSFRSHQFLRHDLWQCTNPLCSASYVGFSELTSLASPSGLPDAPPSELPPTPVCLRRMAEAAWRGARADGQQELFESSEGAAPGVPACSRRERPCNR</sequence>
<name>A0A921TH43_9GAMM</name>
<accession>A0A921TH43</accession>
<keyword evidence="3" id="KW-1185">Reference proteome</keyword>
<protein>
    <submittedName>
        <fullName evidence="2">Uncharacterized protein</fullName>
    </submittedName>
</protein>
<comment type="caution">
    <text evidence="2">The sequence shown here is derived from an EMBL/GenBank/DDBJ whole genome shotgun (WGS) entry which is preliminary data.</text>
</comment>
<evidence type="ECO:0000256" key="1">
    <source>
        <dbReference type="SAM" id="MobiDB-lite"/>
    </source>
</evidence>
<dbReference type="EMBL" id="PDWK01000001">
    <property type="protein sequence ID" value="KAF1690926.1"/>
    <property type="molecule type" value="Genomic_DNA"/>
</dbReference>
<dbReference type="AlphaFoldDB" id="A0A921TH43"/>
<dbReference type="Proteomes" id="UP000717981">
    <property type="component" value="Unassembled WGS sequence"/>
</dbReference>
<dbReference type="RefSeq" id="WP_162123030.1">
    <property type="nucleotide sequence ID" value="NZ_PDWK01000001.1"/>
</dbReference>
<evidence type="ECO:0000313" key="3">
    <source>
        <dbReference type="Proteomes" id="UP000717981"/>
    </source>
</evidence>